<reference evidence="1 2" key="1">
    <citation type="submission" date="2018-10" db="EMBL/GenBank/DDBJ databases">
        <title>A high-quality apple genome assembly.</title>
        <authorList>
            <person name="Hu J."/>
        </authorList>
    </citation>
    <scope>NUCLEOTIDE SEQUENCE [LARGE SCALE GENOMIC DNA]</scope>
    <source>
        <strain evidence="2">cv. HFTH1</strain>
        <tissue evidence="1">Young leaf</tissue>
    </source>
</reference>
<gene>
    <name evidence="1" type="ORF">DVH24_009747</name>
</gene>
<organism evidence="1 2">
    <name type="scientific">Malus domestica</name>
    <name type="common">Apple</name>
    <name type="synonym">Pyrus malus</name>
    <dbReference type="NCBI Taxonomy" id="3750"/>
    <lineage>
        <taxon>Eukaryota</taxon>
        <taxon>Viridiplantae</taxon>
        <taxon>Streptophyta</taxon>
        <taxon>Embryophyta</taxon>
        <taxon>Tracheophyta</taxon>
        <taxon>Spermatophyta</taxon>
        <taxon>Magnoliopsida</taxon>
        <taxon>eudicotyledons</taxon>
        <taxon>Gunneridae</taxon>
        <taxon>Pentapetalae</taxon>
        <taxon>rosids</taxon>
        <taxon>fabids</taxon>
        <taxon>Rosales</taxon>
        <taxon>Rosaceae</taxon>
        <taxon>Amygdaloideae</taxon>
        <taxon>Maleae</taxon>
        <taxon>Malus</taxon>
    </lineage>
</organism>
<evidence type="ECO:0000313" key="2">
    <source>
        <dbReference type="Proteomes" id="UP000290289"/>
    </source>
</evidence>
<evidence type="ECO:0000313" key="1">
    <source>
        <dbReference type="EMBL" id="RXH96905.1"/>
    </source>
</evidence>
<dbReference type="Proteomes" id="UP000290289">
    <property type="component" value="Chromosome 6"/>
</dbReference>
<proteinExistence type="predicted"/>
<sequence length="61" mass="7046">METGAKVWRKPKPSFRCGPWVPRRNSVELRPRHALKMLYRVWFAAPLGLGAAMQSHDSLKE</sequence>
<keyword evidence="2" id="KW-1185">Reference proteome</keyword>
<accession>A0A498JP51</accession>
<name>A0A498JP51_MALDO</name>
<comment type="caution">
    <text evidence="1">The sequence shown here is derived from an EMBL/GenBank/DDBJ whole genome shotgun (WGS) entry which is preliminary data.</text>
</comment>
<protein>
    <submittedName>
        <fullName evidence="1">Uncharacterized protein</fullName>
    </submittedName>
</protein>
<dbReference type="EMBL" id="RDQH01000332">
    <property type="protein sequence ID" value="RXH96905.1"/>
    <property type="molecule type" value="Genomic_DNA"/>
</dbReference>
<dbReference type="AlphaFoldDB" id="A0A498JP51"/>